<dbReference type="AlphaFoldDB" id="A0A9P3PNQ6"/>
<dbReference type="OrthoDB" id="3145071at2759"/>
<name>A0A9P3PNQ6_LYOSH</name>
<gene>
    <name evidence="2" type="ORF">LshimejAT787_0604070</name>
</gene>
<sequence length="190" mass="20261">MLFSQLVAISLLAGIAVAKPVTIRDTDCSPIASGIFAANAAGVYKAFTLNVKDQVAYLGDGQNPLHVEFQECQSLEVGEPHDIAKTGRVYVPSQSKCIGITNQQAPTGPYYTTLVDCGTDYPQRWVLDTGDNNAVRWSGESDEEGTILQGGCGLLGYKSYSNGVPTITHSNHQITIECNGSAFRIVNSAS</sequence>
<organism evidence="2 3">
    <name type="scientific">Lyophyllum shimeji</name>
    <name type="common">Hon-shimeji</name>
    <name type="synonym">Tricholoma shimeji</name>
    <dbReference type="NCBI Taxonomy" id="47721"/>
    <lineage>
        <taxon>Eukaryota</taxon>
        <taxon>Fungi</taxon>
        <taxon>Dikarya</taxon>
        <taxon>Basidiomycota</taxon>
        <taxon>Agaricomycotina</taxon>
        <taxon>Agaricomycetes</taxon>
        <taxon>Agaricomycetidae</taxon>
        <taxon>Agaricales</taxon>
        <taxon>Tricholomatineae</taxon>
        <taxon>Lyophyllaceae</taxon>
        <taxon>Lyophyllum</taxon>
    </lineage>
</organism>
<evidence type="ECO:0008006" key="4">
    <source>
        <dbReference type="Google" id="ProtNLM"/>
    </source>
</evidence>
<accession>A0A9P3PNQ6</accession>
<evidence type="ECO:0000256" key="1">
    <source>
        <dbReference type="SAM" id="SignalP"/>
    </source>
</evidence>
<keyword evidence="3" id="KW-1185">Reference proteome</keyword>
<feature type="signal peptide" evidence="1">
    <location>
        <begin position="1"/>
        <end position="18"/>
    </location>
</feature>
<evidence type="ECO:0000313" key="2">
    <source>
        <dbReference type="EMBL" id="GLB39245.1"/>
    </source>
</evidence>
<comment type="caution">
    <text evidence="2">The sequence shown here is derived from an EMBL/GenBank/DDBJ whole genome shotgun (WGS) entry which is preliminary data.</text>
</comment>
<feature type="chain" id="PRO_5040283915" description="Ricin B lectin domain-containing protein" evidence="1">
    <location>
        <begin position="19"/>
        <end position="190"/>
    </location>
</feature>
<evidence type="ECO:0000313" key="3">
    <source>
        <dbReference type="Proteomes" id="UP001063166"/>
    </source>
</evidence>
<keyword evidence="1" id="KW-0732">Signal</keyword>
<protein>
    <recommendedName>
        <fullName evidence="4">Ricin B lectin domain-containing protein</fullName>
    </recommendedName>
</protein>
<proteinExistence type="predicted"/>
<dbReference type="EMBL" id="BRPK01000006">
    <property type="protein sequence ID" value="GLB39245.1"/>
    <property type="molecule type" value="Genomic_DNA"/>
</dbReference>
<dbReference type="Proteomes" id="UP001063166">
    <property type="component" value="Unassembled WGS sequence"/>
</dbReference>
<reference evidence="2" key="1">
    <citation type="submission" date="2022-07" db="EMBL/GenBank/DDBJ databases">
        <title>The genome of Lyophyllum shimeji provides insight into the initial evolution of ectomycorrhizal fungal genome.</title>
        <authorList>
            <person name="Kobayashi Y."/>
            <person name="Shibata T."/>
            <person name="Hirakawa H."/>
            <person name="Shigenobu S."/>
            <person name="Nishiyama T."/>
            <person name="Yamada A."/>
            <person name="Hasebe M."/>
            <person name="Kawaguchi M."/>
        </authorList>
    </citation>
    <scope>NUCLEOTIDE SEQUENCE</scope>
    <source>
        <strain evidence="2">AT787</strain>
    </source>
</reference>